<dbReference type="EMBL" id="ML208260">
    <property type="protein sequence ID" value="TFK76298.1"/>
    <property type="molecule type" value="Genomic_DNA"/>
</dbReference>
<dbReference type="Proteomes" id="UP000308600">
    <property type="component" value="Unassembled WGS sequence"/>
</dbReference>
<evidence type="ECO:0000313" key="2">
    <source>
        <dbReference type="Proteomes" id="UP000308600"/>
    </source>
</evidence>
<keyword evidence="2" id="KW-1185">Reference proteome</keyword>
<name>A0ACD3BD70_9AGAR</name>
<organism evidence="1 2">
    <name type="scientific">Pluteus cervinus</name>
    <dbReference type="NCBI Taxonomy" id="181527"/>
    <lineage>
        <taxon>Eukaryota</taxon>
        <taxon>Fungi</taxon>
        <taxon>Dikarya</taxon>
        <taxon>Basidiomycota</taxon>
        <taxon>Agaricomycotina</taxon>
        <taxon>Agaricomycetes</taxon>
        <taxon>Agaricomycetidae</taxon>
        <taxon>Agaricales</taxon>
        <taxon>Pluteineae</taxon>
        <taxon>Pluteaceae</taxon>
        <taxon>Pluteus</taxon>
    </lineage>
</organism>
<accession>A0ACD3BD70</accession>
<protein>
    <submittedName>
        <fullName evidence="1">Uncharacterized protein</fullName>
    </submittedName>
</protein>
<gene>
    <name evidence="1" type="ORF">BDN72DRAFT_830852</name>
</gene>
<sequence>MGEDLVLTFFSTTSLACGTLILNLPKFGQDSMSSLSYLLSFIYPSRPTSPTKPAHIPRPSCSIPDFGTNGIQLTTPADYLPRDQIPRRPRLRHSESNSSLARSSSSIGMSMSAIERPQRAYTAGSSVVGSGVPSHVLGSPERQVYRSPNEGFSKSPSPRNSNDERSMHSQNMQEILDGKEVVVGHPGSTRFARSAGFTPVLAALNYGRTVTMKERVGIRDKALLADMMNTQTTEDAISLSTVWQGQPHLGVDDVYQLPYFDKFLALHKVHYGSLGMGFQAMMGELLTTNPHRVAFAVITRPPEVITCLKIPTTNGDVFVVFDPLPKSLYPPGSHIIFSSSLSHVASRILTMLSIEDDIFGQDYDWQRETLGSYSAHIFTGLHNPEDLSIPNPMLSELSTNLMKLHGTLADTLSQNDALREDKRRLVAALDASNQKREAMATHSSRVDELERENQILSEAIASHDDAIRVHMNRINFLEVERDKLIADFHRQEREREKAAAAATDRLYTLEAQVLEFQRMTEEAETREDACRSLLTSEQAKAASLEEDHLRLITEMESRTQESGQTIASQAALITSLKEENVRITGEAEARAEEATTTLAGQCARIDSLVADVARLRGEAEQHEAEHQKAQETISHQAAEVERLEGESERLSAEAKAAGERHEESANMLATEISTLEKEVQDLSNQLAAKQREQVAASAAYEKELATLKEEKEELFARVNALAEVETQSQQLTTENDRLKSEIVAHLERIDSLIVENGRLKAHSAVTQSPKPDANASEDWGMMNHTEAARSVVSVADSLRGEKGGSERRGLFSRLSGIRSRGRTSTLA</sequence>
<proteinExistence type="predicted"/>
<evidence type="ECO:0000313" key="1">
    <source>
        <dbReference type="EMBL" id="TFK76298.1"/>
    </source>
</evidence>
<reference evidence="1 2" key="1">
    <citation type="journal article" date="2019" name="Nat. Ecol. Evol.">
        <title>Megaphylogeny resolves global patterns of mushroom evolution.</title>
        <authorList>
            <person name="Varga T."/>
            <person name="Krizsan K."/>
            <person name="Foldi C."/>
            <person name="Dima B."/>
            <person name="Sanchez-Garcia M."/>
            <person name="Sanchez-Ramirez S."/>
            <person name="Szollosi G.J."/>
            <person name="Szarkandi J.G."/>
            <person name="Papp V."/>
            <person name="Albert L."/>
            <person name="Andreopoulos W."/>
            <person name="Angelini C."/>
            <person name="Antonin V."/>
            <person name="Barry K.W."/>
            <person name="Bougher N.L."/>
            <person name="Buchanan P."/>
            <person name="Buyck B."/>
            <person name="Bense V."/>
            <person name="Catcheside P."/>
            <person name="Chovatia M."/>
            <person name="Cooper J."/>
            <person name="Damon W."/>
            <person name="Desjardin D."/>
            <person name="Finy P."/>
            <person name="Geml J."/>
            <person name="Haridas S."/>
            <person name="Hughes K."/>
            <person name="Justo A."/>
            <person name="Karasinski D."/>
            <person name="Kautmanova I."/>
            <person name="Kiss B."/>
            <person name="Kocsube S."/>
            <person name="Kotiranta H."/>
            <person name="LaButti K.M."/>
            <person name="Lechner B.E."/>
            <person name="Liimatainen K."/>
            <person name="Lipzen A."/>
            <person name="Lukacs Z."/>
            <person name="Mihaltcheva S."/>
            <person name="Morgado L.N."/>
            <person name="Niskanen T."/>
            <person name="Noordeloos M.E."/>
            <person name="Ohm R.A."/>
            <person name="Ortiz-Santana B."/>
            <person name="Ovrebo C."/>
            <person name="Racz N."/>
            <person name="Riley R."/>
            <person name="Savchenko A."/>
            <person name="Shiryaev A."/>
            <person name="Soop K."/>
            <person name="Spirin V."/>
            <person name="Szebenyi C."/>
            <person name="Tomsovsky M."/>
            <person name="Tulloss R.E."/>
            <person name="Uehling J."/>
            <person name="Grigoriev I.V."/>
            <person name="Vagvolgyi C."/>
            <person name="Papp T."/>
            <person name="Martin F.M."/>
            <person name="Miettinen O."/>
            <person name="Hibbett D.S."/>
            <person name="Nagy L.G."/>
        </authorList>
    </citation>
    <scope>NUCLEOTIDE SEQUENCE [LARGE SCALE GENOMIC DNA]</scope>
    <source>
        <strain evidence="1 2">NL-1719</strain>
    </source>
</reference>